<comment type="pathway">
    <text evidence="1 7 8">Carbohydrate degradation; glycolysis; D-glyceraldehyde 3-phosphate and glycerone phosphate from D-glucose: step 2/4.</text>
</comment>
<comment type="catalytic activity">
    <reaction evidence="6 7 8">
        <text>alpha-D-glucose 6-phosphate = beta-D-fructose 6-phosphate</text>
        <dbReference type="Rhea" id="RHEA:11816"/>
        <dbReference type="ChEBI" id="CHEBI:57634"/>
        <dbReference type="ChEBI" id="CHEBI:58225"/>
        <dbReference type="EC" id="5.3.1.9"/>
    </reaction>
</comment>
<dbReference type="HAMAP" id="MF_00473">
    <property type="entry name" value="G6P_isomerase"/>
    <property type="match status" value="1"/>
</dbReference>
<dbReference type="EC" id="5.3.1.9" evidence="7"/>
<evidence type="ECO:0000313" key="11">
    <source>
        <dbReference type="Proteomes" id="UP001529340"/>
    </source>
</evidence>
<comment type="function">
    <text evidence="7">Catalyzes the reversible isomerization of glucose-6-phosphate to fructose-6-phosphate.</text>
</comment>
<keyword evidence="3 7" id="KW-0312">Gluconeogenesis</keyword>
<evidence type="ECO:0000256" key="3">
    <source>
        <dbReference type="ARBA" id="ARBA00022432"/>
    </source>
</evidence>
<dbReference type="SUPFAM" id="SSF53697">
    <property type="entry name" value="SIS domain"/>
    <property type="match status" value="1"/>
</dbReference>
<reference evidence="10" key="2">
    <citation type="submission" date="2023-06" db="EMBL/GenBank/DDBJ databases">
        <authorList>
            <person name="Zeman M."/>
            <person name="Kubasova T."/>
            <person name="Jahodarova E."/>
            <person name="Nykrynova M."/>
            <person name="Rychlik I."/>
        </authorList>
    </citation>
    <scope>NUCLEOTIDE SEQUENCE</scope>
    <source>
        <strain evidence="10">ET39</strain>
    </source>
</reference>
<dbReference type="PANTHER" id="PTHR11469:SF1">
    <property type="entry name" value="GLUCOSE-6-PHOSPHATE ISOMERASE"/>
    <property type="match status" value="1"/>
</dbReference>
<comment type="subcellular location">
    <subcellularLocation>
        <location evidence="7">Cytoplasm</location>
    </subcellularLocation>
</comment>
<keyword evidence="9" id="KW-0175">Coiled coil</keyword>
<dbReference type="PROSITE" id="PS00765">
    <property type="entry name" value="P_GLUCOSE_ISOMERASE_1"/>
    <property type="match status" value="1"/>
</dbReference>
<comment type="pathway">
    <text evidence="7">Carbohydrate biosynthesis; gluconeogenesis.</text>
</comment>
<evidence type="ECO:0000256" key="8">
    <source>
        <dbReference type="RuleBase" id="RU000612"/>
    </source>
</evidence>
<dbReference type="InterPro" id="IPR018189">
    <property type="entry name" value="Phosphoglucose_isomerase_CS"/>
</dbReference>
<feature type="active site" evidence="7">
    <location>
        <position position="413"/>
    </location>
</feature>
<dbReference type="RefSeq" id="WP_289608310.1">
    <property type="nucleotide sequence ID" value="NZ_JAUDCG010000049.1"/>
</dbReference>
<evidence type="ECO:0000256" key="9">
    <source>
        <dbReference type="SAM" id="Coils"/>
    </source>
</evidence>
<name>A0ABT7UE10_9FIRM</name>
<dbReference type="InterPro" id="IPR035476">
    <property type="entry name" value="SIS_PGI_1"/>
</dbReference>
<evidence type="ECO:0000256" key="1">
    <source>
        <dbReference type="ARBA" id="ARBA00004926"/>
    </source>
</evidence>
<proteinExistence type="inferred from homology"/>
<comment type="caution">
    <text evidence="7">Lacks conserved residue(s) required for the propagation of feature annotation.</text>
</comment>
<evidence type="ECO:0000256" key="6">
    <source>
        <dbReference type="ARBA" id="ARBA00029321"/>
    </source>
</evidence>
<comment type="similarity">
    <text evidence="2 7 8">Belongs to the GPI family.</text>
</comment>
<dbReference type="Pfam" id="PF00342">
    <property type="entry name" value="PGI"/>
    <property type="match status" value="1"/>
</dbReference>
<keyword evidence="7" id="KW-0963">Cytoplasm</keyword>
<dbReference type="NCBIfam" id="NF010697">
    <property type="entry name" value="PRK14097.1"/>
    <property type="match status" value="1"/>
</dbReference>
<evidence type="ECO:0000313" key="10">
    <source>
        <dbReference type="EMBL" id="MDM8157867.1"/>
    </source>
</evidence>
<dbReference type="PRINTS" id="PR00662">
    <property type="entry name" value="G6PISOMERASE"/>
</dbReference>
<dbReference type="Proteomes" id="UP001529340">
    <property type="component" value="Unassembled WGS sequence"/>
</dbReference>
<sequence length="423" mass="47626">MIKLETKHAFLKENVKDYQESVDRLHQQLMNKECLGNDYVGWVEWPNTYDQEEFARIKQTAARMREMCDVFVVCGIGGSYLGARAAIEMINGLYANKKPEIIFIGNTFSSTYIAQVMEYIKDKEVCVNVISKSGTTTETSLAFRLLKQFMDEKYKEQAKERIVATTDKARGVLKAVADQEGYETFVIPDDIGGRYSVITPVGLLPIAVAGIDIDAIMSGLKKAYEDLADSDLDHNAAYAYAVCRRILQNQGYDVEMLVSYELQMSMIAEWWKQLFGESEGKEGKGILPDSATFSTDLHSLGQFVQEGKKVLFETILMIDRPTQDITFPSDAQNLDQMNYLSGKSVDWVNKMAAQGTLEAHVNTGGVPNLILTLKDMSAESFGYMCYFFFRACAMTVLLLDVNPFNQPGVEVYKKNMFRLLGKN</sequence>
<evidence type="ECO:0000256" key="4">
    <source>
        <dbReference type="ARBA" id="ARBA00023152"/>
    </source>
</evidence>
<comment type="caution">
    <text evidence="10">The sequence shown here is derived from an EMBL/GenBank/DDBJ whole genome shotgun (WGS) entry which is preliminary data.</text>
</comment>
<dbReference type="PANTHER" id="PTHR11469">
    <property type="entry name" value="GLUCOSE-6-PHOSPHATE ISOMERASE"/>
    <property type="match status" value="1"/>
</dbReference>
<evidence type="ECO:0000256" key="7">
    <source>
        <dbReference type="HAMAP-Rule" id="MF_00473"/>
    </source>
</evidence>
<keyword evidence="4 7" id="KW-0324">Glycolysis</keyword>
<organism evidence="10 11">
    <name type="scientific">Amedibacillus dolichus</name>
    <dbReference type="NCBI Taxonomy" id="31971"/>
    <lineage>
        <taxon>Bacteria</taxon>
        <taxon>Bacillati</taxon>
        <taxon>Bacillota</taxon>
        <taxon>Erysipelotrichia</taxon>
        <taxon>Erysipelotrichales</taxon>
        <taxon>Erysipelotrichaceae</taxon>
        <taxon>Amedibacillus</taxon>
    </lineage>
</organism>
<dbReference type="PROSITE" id="PS51463">
    <property type="entry name" value="P_GLUCOSE_ISOMERASE_3"/>
    <property type="match status" value="1"/>
</dbReference>
<evidence type="ECO:0000256" key="2">
    <source>
        <dbReference type="ARBA" id="ARBA00006604"/>
    </source>
</evidence>
<dbReference type="EMBL" id="JAUDCG010000049">
    <property type="protein sequence ID" value="MDM8157867.1"/>
    <property type="molecule type" value="Genomic_DNA"/>
</dbReference>
<dbReference type="CDD" id="cd05016">
    <property type="entry name" value="SIS_PGI_2"/>
    <property type="match status" value="1"/>
</dbReference>
<dbReference type="Gene3D" id="3.40.50.10490">
    <property type="entry name" value="Glucose-6-phosphate isomerase like protein, domain 1"/>
    <property type="match status" value="2"/>
</dbReference>
<keyword evidence="5 7" id="KW-0413">Isomerase</keyword>
<accession>A0ABT7UE10</accession>
<dbReference type="InterPro" id="IPR046348">
    <property type="entry name" value="SIS_dom_sf"/>
</dbReference>
<feature type="coiled-coil region" evidence="9">
    <location>
        <begin position="1"/>
        <end position="35"/>
    </location>
</feature>
<dbReference type="GO" id="GO:0004347">
    <property type="term" value="F:glucose-6-phosphate isomerase activity"/>
    <property type="evidence" value="ECO:0007669"/>
    <property type="project" value="UniProtKB-EC"/>
</dbReference>
<dbReference type="InterPro" id="IPR035482">
    <property type="entry name" value="SIS_PGI_2"/>
</dbReference>
<protein>
    <recommendedName>
        <fullName evidence="7">Glucose-6-phosphate isomerase</fullName>
        <shortName evidence="7">GPI</shortName>
        <ecNumber evidence="7">5.3.1.9</ecNumber>
    </recommendedName>
    <alternativeName>
        <fullName evidence="7">Phosphoglucose isomerase</fullName>
        <shortName evidence="7">PGI</shortName>
    </alternativeName>
    <alternativeName>
        <fullName evidence="7">Phosphohexose isomerase</fullName>
        <shortName evidence="7">PHI</shortName>
    </alternativeName>
</protein>
<feature type="active site" description="Proton donor" evidence="7">
    <location>
        <position position="277"/>
    </location>
</feature>
<dbReference type="CDD" id="cd05015">
    <property type="entry name" value="SIS_PGI_1"/>
    <property type="match status" value="1"/>
</dbReference>
<evidence type="ECO:0000256" key="5">
    <source>
        <dbReference type="ARBA" id="ARBA00023235"/>
    </source>
</evidence>
<dbReference type="InterPro" id="IPR001672">
    <property type="entry name" value="G6P_Isomerase"/>
</dbReference>
<reference evidence="10" key="1">
    <citation type="submission" date="2023-06" db="EMBL/GenBank/DDBJ databases">
        <title>Identification and characterization of horizontal gene transfer across gut microbiota members of farm animals based on homology search.</title>
        <authorList>
            <person name="Schwarzerova J."/>
            <person name="Nykrynova M."/>
            <person name="Jureckova K."/>
            <person name="Cejkova D."/>
            <person name="Rychlik I."/>
        </authorList>
    </citation>
    <scope>NUCLEOTIDE SEQUENCE</scope>
    <source>
        <strain evidence="10">ET39</strain>
    </source>
</reference>
<keyword evidence="11" id="KW-1185">Reference proteome</keyword>
<gene>
    <name evidence="7" type="primary">pgi</name>
    <name evidence="10" type="ORF">QUV96_09480</name>
</gene>